<feature type="signal peptide" evidence="1">
    <location>
        <begin position="1"/>
        <end position="26"/>
    </location>
</feature>
<dbReference type="EMBL" id="QYUP01000021">
    <property type="protein sequence ID" value="RJG25799.1"/>
    <property type="molecule type" value="Genomic_DNA"/>
</dbReference>
<dbReference type="InterPro" id="IPR006311">
    <property type="entry name" value="TAT_signal"/>
</dbReference>
<dbReference type="Pfam" id="PF08534">
    <property type="entry name" value="Redoxin"/>
    <property type="match status" value="1"/>
</dbReference>
<evidence type="ECO:0000313" key="3">
    <source>
        <dbReference type="EMBL" id="RJG25799.1"/>
    </source>
</evidence>
<dbReference type="PROSITE" id="PS51318">
    <property type="entry name" value="TAT"/>
    <property type="match status" value="1"/>
</dbReference>
<keyword evidence="1" id="KW-0732">Signal</keyword>
<dbReference type="GO" id="GO:0016491">
    <property type="term" value="F:oxidoreductase activity"/>
    <property type="evidence" value="ECO:0007669"/>
    <property type="project" value="InterPro"/>
</dbReference>
<dbReference type="CDD" id="cd02966">
    <property type="entry name" value="TlpA_like_family"/>
    <property type="match status" value="1"/>
</dbReference>
<reference evidence="3 4" key="1">
    <citation type="submission" date="2018-09" db="EMBL/GenBank/DDBJ databases">
        <authorList>
            <person name="Zhu H."/>
        </authorList>
    </citation>
    <scope>NUCLEOTIDE SEQUENCE [LARGE SCALE GENOMIC DNA]</scope>
    <source>
        <strain evidence="3 4">K1S02-61</strain>
    </source>
</reference>
<dbReference type="PANTHER" id="PTHR42852:SF17">
    <property type="entry name" value="THIOREDOXIN-LIKE PROTEIN HI_1115"/>
    <property type="match status" value="1"/>
</dbReference>
<dbReference type="InterPro" id="IPR013740">
    <property type="entry name" value="Redoxin"/>
</dbReference>
<dbReference type="SUPFAM" id="SSF52833">
    <property type="entry name" value="Thioredoxin-like"/>
    <property type="match status" value="1"/>
</dbReference>
<gene>
    <name evidence="3" type="ORF">D3872_02530</name>
</gene>
<dbReference type="Gene3D" id="3.40.30.10">
    <property type="entry name" value="Glutaredoxin"/>
    <property type="match status" value="1"/>
</dbReference>
<feature type="domain" description="Thioredoxin" evidence="2">
    <location>
        <begin position="23"/>
        <end position="165"/>
    </location>
</feature>
<comment type="caution">
    <text evidence="3">The sequence shown here is derived from an EMBL/GenBank/DDBJ whole genome shotgun (WGS) entry which is preliminary data.</text>
</comment>
<accession>A0A418Y7J5</accession>
<evidence type="ECO:0000259" key="2">
    <source>
        <dbReference type="PROSITE" id="PS51352"/>
    </source>
</evidence>
<feature type="chain" id="PRO_5019489419" evidence="1">
    <location>
        <begin position="27"/>
        <end position="165"/>
    </location>
</feature>
<dbReference type="PROSITE" id="PS51352">
    <property type="entry name" value="THIOREDOXIN_2"/>
    <property type="match status" value="1"/>
</dbReference>
<keyword evidence="4" id="KW-1185">Reference proteome</keyword>
<dbReference type="InterPro" id="IPR036249">
    <property type="entry name" value="Thioredoxin-like_sf"/>
</dbReference>
<evidence type="ECO:0000313" key="4">
    <source>
        <dbReference type="Proteomes" id="UP000284006"/>
    </source>
</evidence>
<name>A0A418Y7J5_9BURK</name>
<organism evidence="3 4">
    <name type="scientific">Massilia cavernae</name>
    <dbReference type="NCBI Taxonomy" id="2320864"/>
    <lineage>
        <taxon>Bacteria</taxon>
        <taxon>Pseudomonadati</taxon>
        <taxon>Pseudomonadota</taxon>
        <taxon>Betaproteobacteria</taxon>
        <taxon>Burkholderiales</taxon>
        <taxon>Oxalobacteraceae</taxon>
        <taxon>Telluria group</taxon>
        <taxon>Massilia</taxon>
    </lineage>
</organism>
<dbReference type="AlphaFoldDB" id="A0A418Y7J5"/>
<protein>
    <submittedName>
        <fullName evidence="3">TlpA family protein disulfide reductase</fullName>
    </submittedName>
</protein>
<evidence type="ECO:0000256" key="1">
    <source>
        <dbReference type="SAM" id="SignalP"/>
    </source>
</evidence>
<proteinExistence type="predicted"/>
<dbReference type="InterPro" id="IPR013766">
    <property type="entry name" value="Thioredoxin_domain"/>
</dbReference>
<sequence>MGQPSNAIRRAVLAAALSLPAAAALAAPAPQLPAFRTLDGAAVAAASLHGKVTVVAYFSATCPFCMNEAPKLQKLYRDNRAVLNVVAVSVDRNDAQAGARSWTHKYHLSHPVTTDYARFEAVLGKPKGIPSLYVFDRAGKLVRSEVGEMLDEDFDDIARYAQGQR</sequence>
<dbReference type="Proteomes" id="UP000284006">
    <property type="component" value="Unassembled WGS sequence"/>
</dbReference>
<dbReference type="OrthoDB" id="9811352at2"/>
<dbReference type="PANTHER" id="PTHR42852">
    <property type="entry name" value="THIOL:DISULFIDE INTERCHANGE PROTEIN DSBE"/>
    <property type="match status" value="1"/>
</dbReference>
<dbReference type="InterPro" id="IPR050553">
    <property type="entry name" value="Thioredoxin_ResA/DsbE_sf"/>
</dbReference>
<dbReference type="RefSeq" id="WP_119809330.1">
    <property type="nucleotide sequence ID" value="NZ_QYUP01000021.1"/>
</dbReference>